<dbReference type="RefSeq" id="WP_102162218.1">
    <property type="nucleotide sequence ID" value="NZ_PNFZ01000004.1"/>
</dbReference>
<feature type="transmembrane region" description="Helical" evidence="1">
    <location>
        <begin position="354"/>
        <end position="373"/>
    </location>
</feature>
<dbReference type="AlphaFoldDB" id="A0A2N6PGQ6"/>
<dbReference type="SUPFAM" id="SSF103473">
    <property type="entry name" value="MFS general substrate transporter"/>
    <property type="match status" value="1"/>
</dbReference>
<feature type="transmembrane region" description="Helical" evidence="1">
    <location>
        <begin position="288"/>
        <end position="307"/>
    </location>
</feature>
<sequence length="407" mass="41680">MTAQSTPFRTSRGLDALALVCLVLIAASLRPAATSLGPVLAEVTDAFGLTAWQSGLLTAFPGLVFAACGLIALPLLARAGLFGALTISCACTATGVIARALSHTWPGFATLTVLALIGMALGNVVLLVYVKARFPSCGQLAATVFTVSLGLGATLPSLLTAPLTVQAGTWRVGLGFWAVIPVTALLAWLVLRAAGSVPRLAGPPAFEAGGTRVRKRIVASPKARWMALFFGFQSVNAYVQFGWLPQIYRDGGLDPVTAGIMIGIVAFSGIPGGFLAPQIIVRDFYPRAFIISFAAASTAGYTGLLISPAAAPVLWAVLLAYGGFAFPAVLALITRRTTDVAVTASTSAFVQSGGYILAAVCPMLVGALLGLTGGWTAPIVFMIGISVLMGLTGALAAAPGSVDEELI</sequence>
<feature type="transmembrane region" description="Helical" evidence="1">
    <location>
        <begin position="142"/>
        <end position="164"/>
    </location>
</feature>
<feature type="transmembrane region" description="Helical" evidence="1">
    <location>
        <begin position="313"/>
        <end position="333"/>
    </location>
</feature>
<dbReference type="OrthoDB" id="5317164at2"/>
<gene>
    <name evidence="2" type="ORF">CJ198_08555</name>
</gene>
<dbReference type="Pfam" id="PF07690">
    <property type="entry name" value="MFS_1"/>
    <property type="match status" value="1"/>
</dbReference>
<proteinExistence type="predicted"/>
<feature type="transmembrane region" description="Helical" evidence="1">
    <location>
        <begin position="170"/>
        <end position="191"/>
    </location>
</feature>
<feature type="transmembrane region" description="Helical" evidence="1">
    <location>
        <begin position="225"/>
        <end position="244"/>
    </location>
</feature>
<evidence type="ECO:0000313" key="2">
    <source>
        <dbReference type="EMBL" id="PMB97870.1"/>
    </source>
</evidence>
<reference evidence="2 3" key="1">
    <citation type="submission" date="2017-09" db="EMBL/GenBank/DDBJ databases">
        <title>Bacterial strain isolated from the female urinary microbiota.</title>
        <authorList>
            <person name="Thomas-White K."/>
            <person name="Kumar N."/>
            <person name="Forster S."/>
            <person name="Putonti C."/>
            <person name="Lawley T."/>
            <person name="Wolfe A.J."/>
        </authorList>
    </citation>
    <scope>NUCLEOTIDE SEQUENCE [LARGE SCALE GENOMIC DNA]</scope>
    <source>
        <strain evidence="2 3">UMB0680</strain>
    </source>
</reference>
<name>A0A2N6PGQ6_9MICO</name>
<feature type="transmembrane region" description="Helical" evidence="1">
    <location>
        <begin position="51"/>
        <end position="73"/>
    </location>
</feature>
<keyword evidence="3" id="KW-1185">Reference proteome</keyword>
<feature type="transmembrane region" description="Helical" evidence="1">
    <location>
        <begin position="80"/>
        <end position="101"/>
    </location>
</feature>
<dbReference type="InterPro" id="IPR052524">
    <property type="entry name" value="MFS_Cyanate_Porter"/>
</dbReference>
<dbReference type="PANTHER" id="PTHR23523:SF2">
    <property type="entry name" value="2-NITROIMIDAZOLE TRANSPORTER"/>
    <property type="match status" value="1"/>
</dbReference>
<comment type="caution">
    <text evidence="2">The sequence shown here is derived from an EMBL/GenBank/DDBJ whole genome shotgun (WGS) entry which is preliminary data.</text>
</comment>
<accession>A0A2N6PGQ6</accession>
<dbReference type="Proteomes" id="UP000235703">
    <property type="component" value="Unassembled WGS sequence"/>
</dbReference>
<dbReference type="Gene3D" id="1.20.1250.20">
    <property type="entry name" value="MFS general substrate transporter like domains"/>
    <property type="match status" value="1"/>
</dbReference>
<evidence type="ECO:0000256" key="1">
    <source>
        <dbReference type="SAM" id="Phobius"/>
    </source>
</evidence>
<dbReference type="InterPro" id="IPR036259">
    <property type="entry name" value="MFS_trans_sf"/>
</dbReference>
<evidence type="ECO:0000313" key="3">
    <source>
        <dbReference type="Proteomes" id="UP000235703"/>
    </source>
</evidence>
<dbReference type="PANTHER" id="PTHR23523">
    <property type="match status" value="1"/>
</dbReference>
<feature type="transmembrane region" description="Helical" evidence="1">
    <location>
        <begin position="107"/>
        <end position="130"/>
    </location>
</feature>
<organism evidence="2 3">
    <name type="scientific">Brevibacterium luteolum</name>
    <dbReference type="NCBI Taxonomy" id="199591"/>
    <lineage>
        <taxon>Bacteria</taxon>
        <taxon>Bacillati</taxon>
        <taxon>Actinomycetota</taxon>
        <taxon>Actinomycetes</taxon>
        <taxon>Micrococcales</taxon>
        <taxon>Brevibacteriaceae</taxon>
        <taxon>Brevibacterium</taxon>
    </lineage>
</organism>
<feature type="transmembrane region" description="Helical" evidence="1">
    <location>
        <begin position="256"/>
        <end position="276"/>
    </location>
</feature>
<feature type="transmembrane region" description="Helical" evidence="1">
    <location>
        <begin position="379"/>
        <end position="398"/>
    </location>
</feature>
<keyword evidence="1" id="KW-0472">Membrane</keyword>
<keyword evidence="1" id="KW-0812">Transmembrane</keyword>
<dbReference type="InterPro" id="IPR011701">
    <property type="entry name" value="MFS"/>
</dbReference>
<keyword evidence="1" id="KW-1133">Transmembrane helix</keyword>
<dbReference type="GO" id="GO:0022857">
    <property type="term" value="F:transmembrane transporter activity"/>
    <property type="evidence" value="ECO:0007669"/>
    <property type="project" value="InterPro"/>
</dbReference>
<protein>
    <submittedName>
        <fullName evidence="2">MFS transporter</fullName>
    </submittedName>
</protein>
<dbReference type="EMBL" id="PNFZ01000004">
    <property type="protein sequence ID" value="PMB97870.1"/>
    <property type="molecule type" value="Genomic_DNA"/>
</dbReference>